<dbReference type="InterPro" id="IPR032098">
    <property type="entry name" value="Acyltransf_C"/>
</dbReference>
<organism evidence="6 8">
    <name type="scientific">Lingula anatina</name>
    <name type="common">Brachiopod</name>
    <name type="synonym">Lingula unguis</name>
    <dbReference type="NCBI Taxonomy" id="7574"/>
    <lineage>
        <taxon>Eukaryota</taxon>
        <taxon>Metazoa</taxon>
        <taxon>Spiralia</taxon>
        <taxon>Lophotrochozoa</taxon>
        <taxon>Brachiopoda</taxon>
        <taxon>Linguliformea</taxon>
        <taxon>Lingulata</taxon>
        <taxon>Lingulida</taxon>
        <taxon>Linguloidea</taxon>
        <taxon>Lingulidae</taxon>
        <taxon>Lingula</taxon>
    </lineage>
</organism>
<evidence type="ECO:0000259" key="5">
    <source>
        <dbReference type="SMART" id="SM00563"/>
    </source>
</evidence>
<evidence type="ECO:0000256" key="2">
    <source>
        <dbReference type="ARBA" id="ARBA00022679"/>
    </source>
</evidence>
<name>A0A1S3H6K2_LINAN</name>
<reference evidence="7 8" key="1">
    <citation type="submission" date="2025-04" db="UniProtKB">
        <authorList>
            <consortium name="RefSeq"/>
        </authorList>
    </citation>
    <scope>IDENTIFICATION</scope>
    <source>
        <tissue evidence="7 8">Gonads</tissue>
    </source>
</reference>
<dbReference type="PANTHER" id="PTHR10983:SF24">
    <property type="entry name" value="1-ACYLGLYCEROL-3-PHOSPHATE O-ACYLTRANSFERASE 3, ISOFORM E-RELATED"/>
    <property type="match status" value="1"/>
</dbReference>
<evidence type="ECO:0000256" key="3">
    <source>
        <dbReference type="ARBA" id="ARBA00023315"/>
    </source>
</evidence>
<evidence type="ECO:0000313" key="8">
    <source>
        <dbReference type="RefSeq" id="XP_013381628.1"/>
    </source>
</evidence>
<dbReference type="Proteomes" id="UP000085678">
    <property type="component" value="Unplaced"/>
</dbReference>
<protein>
    <submittedName>
        <fullName evidence="7 8">1-acyl-sn-glycerol-3-phosphate acyltransferase delta isoform X1</fullName>
    </submittedName>
</protein>
<accession>A0A1S3H6K2</accession>
<evidence type="ECO:0000256" key="4">
    <source>
        <dbReference type="SAM" id="Phobius"/>
    </source>
</evidence>
<keyword evidence="4" id="KW-0812">Transmembrane</keyword>
<dbReference type="KEGG" id="lak:106152559"/>
<dbReference type="SUPFAM" id="SSF69593">
    <property type="entry name" value="Glycerol-3-phosphate (1)-acyltransferase"/>
    <property type="match status" value="1"/>
</dbReference>
<keyword evidence="2" id="KW-0808">Transferase</keyword>
<feature type="transmembrane region" description="Helical" evidence="4">
    <location>
        <begin position="12"/>
        <end position="39"/>
    </location>
</feature>
<keyword evidence="4" id="KW-0472">Membrane</keyword>
<dbReference type="CDD" id="cd07990">
    <property type="entry name" value="LPLAT_LCLAT1-like"/>
    <property type="match status" value="1"/>
</dbReference>
<dbReference type="AlphaFoldDB" id="A0A1S3H6K2"/>
<dbReference type="SMART" id="SM00563">
    <property type="entry name" value="PlsC"/>
    <property type="match status" value="1"/>
</dbReference>
<feature type="domain" description="Phospholipid/glycerol acyltransferase" evidence="5">
    <location>
        <begin position="90"/>
        <end position="214"/>
    </location>
</feature>
<evidence type="ECO:0000313" key="7">
    <source>
        <dbReference type="RefSeq" id="XP_013381627.1"/>
    </source>
</evidence>
<dbReference type="PANTHER" id="PTHR10983">
    <property type="entry name" value="1-ACYLGLYCEROL-3-PHOSPHATE ACYLTRANSFERASE-RELATED"/>
    <property type="match status" value="1"/>
</dbReference>
<dbReference type="GO" id="GO:0003841">
    <property type="term" value="F:1-acylglycerol-3-phosphate O-acyltransferase activity"/>
    <property type="evidence" value="ECO:0007669"/>
    <property type="project" value="TreeGrafter"/>
</dbReference>
<dbReference type="OrthoDB" id="189226at2759"/>
<dbReference type="RefSeq" id="XP_013381628.1">
    <property type="nucleotide sequence ID" value="XM_013526174.1"/>
</dbReference>
<proteinExistence type="inferred from homology"/>
<dbReference type="InterPro" id="IPR002123">
    <property type="entry name" value="Plipid/glycerol_acylTrfase"/>
</dbReference>
<keyword evidence="4" id="KW-1133">Transmembrane helix</keyword>
<dbReference type="GO" id="GO:0012505">
    <property type="term" value="C:endomembrane system"/>
    <property type="evidence" value="ECO:0007669"/>
    <property type="project" value="TreeGrafter"/>
</dbReference>
<dbReference type="Pfam" id="PF01553">
    <property type="entry name" value="Acyltransferase"/>
    <property type="match status" value="1"/>
</dbReference>
<dbReference type="RefSeq" id="XP_013381627.1">
    <property type="nucleotide sequence ID" value="XM_013526173.1"/>
</dbReference>
<dbReference type="STRING" id="7574.A0A1S3H6K2"/>
<sequence length="381" mass="44585">MGIFASIKTWFVLHLLMGYIFILSGLIVNCIMFCTLIIWPFSKTIYRKVNCYLAYWIWSQYTFLGQWWSGSDIVLKTNPEDVKYYGKEHAIIILNHKYDIDWLLGYFLAERLGILGGSKVYGKEMLKFVPIQGWSWYFTESVFLKRNWEQDRKIIIRDIKNLAEFPVNYWVTILMFCEGTRFTEAKHKASMKVAKEKGLPELKHHLLPRTKGFVLTMQGLKGKIPAIYDCTVGITKSENEPTFMNVVNGKTFKAELKVRRITLEEIPTDTDEECSAWLHKLYQEKDEFYDGFLKKGHFDGALIEIPKRPWDLLVWLFWAVTLGVPLIYYLIQVLWSGSIYVSGCVVLVIVFGSVMVRWMIAVTETERGSKYGHRHEEKKEQ</sequence>
<evidence type="ECO:0000256" key="1">
    <source>
        <dbReference type="ARBA" id="ARBA00008655"/>
    </source>
</evidence>
<feature type="transmembrane region" description="Helical" evidence="4">
    <location>
        <begin position="337"/>
        <end position="360"/>
    </location>
</feature>
<feature type="transmembrane region" description="Helical" evidence="4">
    <location>
        <begin position="312"/>
        <end position="331"/>
    </location>
</feature>
<evidence type="ECO:0000313" key="6">
    <source>
        <dbReference type="Proteomes" id="UP000085678"/>
    </source>
</evidence>
<keyword evidence="6" id="KW-1185">Reference proteome</keyword>
<dbReference type="Pfam" id="PF16076">
    <property type="entry name" value="Acyltransf_C"/>
    <property type="match status" value="1"/>
</dbReference>
<keyword evidence="3 7" id="KW-0012">Acyltransferase</keyword>
<dbReference type="GeneID" id="106152559"/>
<gene>
    <name evidence="7 8" type="primary">LOC106152559</name>
</gene>
<comment type="similarity">
    <text evidence="1">Belongs to the 1-acyl-sn-glycerol-3-phosphate acyltransferase family.</text>
</comment>